<dbReference type="EMBL" id="CVRI01000024">
    <property type="protein sequence ID" value="CRK92231.1"/>
    <property type="molecule type" value="Genomic_DNA"/>
</dbReference>
<reference evidence="1 2" key="1">
    <citation type="submission" date="2015-04" db="EMBL/GenBank/DDBJ databases">
        <authorList>
            <person name="Syromyatnikov M.Y."/>
            <person name="Popov V.N."/>
        </authorList>
    </citation>
    <scope>NUCLEOTIDE SEQUENCE [LARGE SCALE GENOMIC DNA]</scope>
</reference>
<keyword evidence="2" id="KW-1185">Reference proteome</keyword>
<sequence>MTGIGDKKTSQGQFLHLRMLKVNFRMHFHNSSAPIEKHFKQKIQPFNLLNQIESHSISLVIASPTSNLVTGYRIIIQNHKLLEGMSIKFSEISYKCYQARI</sequence>
<protein>
    <submittedName>
        <fullName evidence="1">CLUMA_CG005824, isoform A</fullName>
    </submittedName>
</protein>
<dbReference type="Proteomes" id="UP000183832">
    <property type="component" value="Unassembled WGS sequence"/>
</dbReference>
<evidence type="ECO:0000313" key="2">
    <source>
        <dbReference type="Proteomes" id="UP000183832"/>
    </source>
</evidence>
<organism evidence="1 2">
    <name type="scientific">Clunio marinus</name>
    <dbReference type="NCBI Taxonomy" id="568069"/>
    <lineage>
        <taxon>Eukaryota</taxon>
        <taxon>Metazoa</taxon>
        <taxon>Ecdysozoa</taxon>
        <taxon>Arthropoda</taxon>
        <taxon>Hexapoda</taxon>
        <taxon>Insecta</taxon>
        <taxon>Pterygota</taxon>
        <taxon>Neoptera</taxon>
        <taxon>Endopterygota</taxon>
        <taxon>Diptera</taxon>
        <taxon>Nematocera</taxon>
        <taxon>Chironomoidea</taxon>
        <taxon>Chironomidae</taxon>
        <taxon>Clunio</taxon>
    </lineage>
</organism>
<dbReference type="AlphaFoldDB" id="A0A1J1HVW5"/>
<gene>
    <name evidence="1" type="ORF">CLUMA_CG005824</name>
</gene>
<accession>A0A1J1HVW5</accession>
<name>A0A1J1HVW5_9DIPT</name>
<proteinExistence type="predicted"/>
<evidence type="ECO:0000313" key="1">
    <source>
        <dbReference type="EMBL" id="CRK92231.1"/>
    </source>
</evidence>